<dbReference type="InterPro" id="IPR036397">
    <property type="entry name" value="RNaseH_sf"/>
</dbReference>
<reference evidence="2" key="1">
    <citation type="submission" date="2007-07" db="EMBL/GenBank/DDBJ databases">
        <title>PCAP assembly of the Caenorhabditis remanei genome.</title>
        <authorList>
            <consortium name="The Caenorhabditis remanei Sequencing Consortium"/>
            <person name="Wilson R.K."/>
        </authorList>
    </citation>
    <scope>NUCLEOTIDE SEQUENCE [LARGE SCALE GENOMIC DNA]</scope>
    <source>
        <strain evidence="2">PB4641</strain>
    </source>
</reference>
<dbReference type="PANTHER" id="PTHR23022:SF129">
    <property type="entry name" value="TRANSPOSABLE ELEMENT TC3 TRANSPOSASE"/>
    <property type="match status" value="1"/>
</dbReference>
<dbReference type="Pfam" id="PF13358">
    <property type="entry name" value="DDE_3"/>
    <property type="match status" value="1"/>
</dbReference>
<proteinExistence type="predicted"/>
<sequence>MDIKGELKLVVCKNTVINSMHRSGILKRQKKQLAPNMTDAHKKRRMEFVKENMGTNWDKIVFSDEKKFNLDGPDGNRSYWRDLRKDPVFFLRRNFGGGSVMVWGGFYEDGKLKLQFTSHKMDSTEYQKVLQTAIVPFFRNRRRSHQFQQDNASVHASNSTKAWFQSKKIKVLDWPARSPDLNPIENLWGILVRRIYKHGKQYNSVNDLKTAILAAWDAISDTEMKNLVGSMKNRMIEVIQNNGGETSY</sequence>
<dbReference type="InterPro" id="IPR052338">
    <property type="entry name" value="Transposase_5"/>
</dbReference>
<dbReference type="eggNOG" id="ENOG502S1MB">
    <property type="taxonomic scope" value="Eukaryota"/>
</dbReference>
<dbReference type="InParanoid" id="E3NPB8"/>
<dbReference type="InterPro" id="IPR038717">
    <property type="entry name" value="Tc1-like_DDE_dom"/>
</dbReference>
<name>E3NPB8_CAERE</name>
<dbReference type="HOGENOM" id="CLU_033666_0_6_1"/>
<dbReference type="EMBL" id="DS269343">
    <property type="protein sequence ID" value="EFP12960.1"/>
    <property type="molecule type" value="Genomic_DNA"/>
</dbReference>
<dbReference type="OrthoDB" id="106945at2759"/>
<gene>
    <name evidence="2" type="ORF">CRE_12406</name>
</gene>
<dbReference type="GO" id="GO:0003676">
    <property type="term" value="F:nucleic acid binding"/>
    <property type="evidence" value="ECO:0007669"/>
    <property type="project" value="InterPro"/>
</dbReference>
<evidence type="ECO:0000313" key="3">
    <source>
        <dbReference type="Proteomes" id="UP000008281"/>
    </source>
</evidence>
<keyword evidence="3" id="KW-1185">Reference proteome</keyword>
<dbReference type="PANTHER" id="PTHR23022">
    <property type="entry name" value="TRANSPOSABLE ELEMENT-RELATED"/>
    <property type="match status" value="1"/>
</dbReference>
<dbReference type="STRING" id="31234.E3NPB8"/>
<evidence type="ECO:0000313" key="2">
    <source>
        <dbReference type="EMBL" id="EFP12960.1"/>
    </source>
</evidence>
<dbReference type="AlphaFoldDB" id="E3NPB8"/>
<dbReference type="OMA" id="WHDIRKE"/>
<accession>E3NPB8</accession>
<feature type="domain" description="Tc1-like transposase DDE" evidence="1">
    <location>
        <begin position="60"/>
        <end position="208"/>
    </location>
</feature>
<organism evidence="3">
    <name type="scientific">Caenorhabditis remanei</name>
    <name type="common">Caenorhabditis vulgaris</name>
    <dbReference type="NCBI Taxonomy" id="31234"/>
    <lineage>
        <taxon>Eukaryota</taxon>
        <taxon>Metazoa</taxon>
        <taxon>Ecdysozoa</taxon>
        <taxon>Nematoda</taxon>
        <taxon>Chromadorea</taxon>
        <taxon>Rhabditida</taxon>
        <taxon>Rhabditina</taxon>
        <taxon>Rhabditomorpha</taxon>
        <taxon>Rhabditoidea</taxon>
        <taxon>Rhabditidae</taxon>
        <taxon>Peloderinae</taxon>
        <taxon>Caenorhabditis</taxon>
    </lineage>
</organism>
<protein>
    <recommendedName>
        <fullName evidence="1">Tc1-like transposase DDE domain-containing protein</fullName>
    </recommendedName>
</protein>
<evidence type="ECO:0000259" key="1">
    <source>
        <dbReference type="Pfam" id="PF13358"/>
    </source>
</evidence>
<dbReference type="Proteomes" id="UP000008281">
    <property type="component" value="Unassembled WGS sequence"/>
</dbReference>
<dbReference type="Gene3D" id="3.30.420.10">
    <property type="entry name" value="Ribonuclease H-like superfamily/Ribonuclease H"/>
    <property type="match status" value="1"/>
</dbReference>